<keyword evidence="1" id="KW-0677">Repeat</keyword>
<dbReference type="InterPro" id="IPR036770">
    <property type="entry name" value="Ankyrin_rpt-contain_sf"/>
</dbReference>
<evidence type="ECO:0000256" key="2">
    <source>
        <dbReference type="ARBA" id="ARBA00023043"/>
    </source>
</evidence>
<feature type="repeat" description="ANK" evidence="3">
    <location>
        <begin position="376"/>
        <end position="410"/>
    </location>
</feature>
<feature type="repeat" description="ANK" evidence="3">
    <location>
        <begin position="860"/>
        <end position="892"/>
    </location>
</feature>
<sequence length="1127" mass="121549">MKSLSCISLPKTTDDPMEPHRIAINRGNDTNTHETGHKSSKLQTLVEVLRCELGKPERSSAADTGFEPTKQWTTLYYAVYHDREAALLHFLRAGQTPDGTPAAQPPLCVAVTAGHAGVVRILCQAGASINAGCIRTGETALHHAVKAGRDDILDILLRFQPDVNARTLPTHETPLHYAAAKSGSTAAVAALLKHGANCEALNSQGYSPADIALQAQDLDRAIHIIRAAGSKSHRLAKEKRLLLDQIMDSRRRSSLNKDLVAEALKLACPYDSTALVEAIKTRDVSLVKLVLDRGSNPNEATASGLYPIFAAFNACSAPVVQALVEQGADVTLRNPHGPSVLQAALASPLSRDKEAITSVFELLLSRGADASTTYSDGRTILHRTVGQDPGLVKIVQLLLKHGVSIDAQDRNGYTALHVAAASPPCVALLLKHGANPNTVNDKGLTPLLDGLRSATSDNEPDFRELIKASDRGRVDSAGKTSLHIAAQNGLTKTVKTLLEARADTSLTDSKKRTPLLLAVSNHQWVNVALLATHPGNNSWDDNGLTALHHIATSTPKAPSTWKHIAAAAAPFCEKGVSRSMRDQTGSTPLIQAAKTLPEEGLPILEVLLSQKGSERSNCVAHEDHDQRNALYYAATSSKVAFVEALLRCGSPFTLSEWRGKNVPVKPNSAANKRILNLFSEHEWVRRMGRLHRQFSSANDEDLLSKVLPIRDLNDMLTMGLDPNRLPSGKLPGSLLWTLLDYSISLPSFPSKYDHDALKLALSFGADPNAMTSRKPSCAPKLRNSHQTPMSVHPLTHILEQCPHVSLNLVKLLLDNGAKLSVASLLYDGRYPLHSSVRANRPEIVEEMLCRKLFVDCSDDKQRTPLFIAAENGLVEIADMMLRSGATAAAVDVEGNTPLHVAAAAGSTQVVACLLRAGAKASCENIKGLTPLRCLSDNLPDEEKRKITVALEQAQELERRKLAPPAVNSRGRMKGPGLEKPAVNEGRKLLRKSRNVPAQPSTTFTSPPSARSPIIVPPTATNLSPPQVPAKDTPAPLRFSIRYTPPTPPTLPSTIAPPKPSPVSSDIIQQPRHAPRVDSGLDLSKAGKERSPPVLERNIATFDSLGDSPAEDDELKSWLSMSKMLDRM</sequence>
<feature type="compositionally biased region" description="Polar residues" evidence="4">
    <location>
        <begin position="995"/>
        <end position="1008"/>
    </location>
</feature>
<evidence type="ECO:0000313" key="6">
    <source>
        <dbReference type="Proteomes" id="UP001521785"/>
    </source>
</evidence>
<evidence type="ECO:0000256" key="3">
    <source>
        <dbReference type="PROSITE-ProRule" id="PRU00023"/>
    </source>
</evidence>
<dbReference type="PROSITE" id="PS50088">
    <property type="entry name" value="ANK_REPEAT"/>
    <property type="match status" value="7"/>
</dbReference>
<evidence type="ECO:0008006" key="7">
    <source>
        <dbReference type="Google" id="ProtNLM"/>
    </source>
</evidence>
<dbReference type="SUPFAM" id="SSF48403">
    <property type="entry name" value="Ankyrin repeat"/>
    <property type="match status" value="3"/>
</dbReference>
<feature type="repeat" description="ANK" evidence="3">
    <location>
        <begin position="477"/>
        <end position="509"/>
    </location>
</feature>
<dbReference type="Gene3D" id="1.25.40.20">
    <property type="entry name" value="Ankyrin repeat-containing domain"/>
    <property type="match status" value="4"/>
</dbReference>
<feature type="compositionally biased region" description="Pro residues" evidence="4">
    <location>
        <begin position="1044"/>
        <end position="1060"/>
    </location>
</feature>
<feature type="repeat" description="ANK" evidence="3">
    <location>
        <begin position="303"/>
        <end position="335"/>
    </location>
</feature>
<feature type="repeat" description="ANK" evidence="3">
    <location>
        <begin position="136"/>
        <end position="168"/>
    </location>
</feature>
<dbReference type="PANTHER" id="PTHR24198:SF165">
    <property type="entry name" value="ANKYRIN REPEAT-CONTAINING PROTEIN-RELATED"/>
    <property type="match status" value="1"/>
</dbReference>
<dbReference type="PANTHER" id="PTHR24198">
    <property type="entry name" value="ANKYRIN REPEAT AND PROTEIN KINASE DOMAIN-CONTAINING PROTEIN"/>
    <property type="match status" value="1"/>
</dbReference>
<keyword evidence="2 3" id="KW-0040">ANK repeat</keyword>
<evidence type="ECO:0000256" key="4">
    <source>
        <dbReference type="SAM" id="MobiDB-lite"/>
    </source>
</evidence>
<feature type="region of interest" description="Disordered" evidence="4">
    <location>
        <begin position="1"/>
        <end position="20"/>
    </location>
</feature>
<dbReference type="SMART" id="SM00248">
    <property type="entry name" value="ANK"/>
    <property type="match status" value="18"/>
</dbReference>
<accession>A0ABR3S866</accession>
<proteinExistence type="predicted"/>
<name>A0ABR3S866_9PLEO</name>
<dbReference type="Pfam" id="PF00023">
    <property type="entry name" value="Ank"/>
    <property type="match status" value="1"/>
</dbReference>
<keyword evidence="6" id="KW-1185">Reference proteome</keyword>
<dbReference type="PRINTS" id="PR01415">
    <property type="entry name" value="ANKYRIN"/>
</dbReference>
<feature type="repeat" description="ANK" evidence="3">
    <location>
        <begin position="170"/>
        <end position="203"/>
    </location>
</feature>
<evidence type="ECO:0000256" key="1">
    <source>
        <dbReference type="ARBA" id="ARBA00022737"/>
    </source>
</evidence>
<dbReference type="PROSITE" id="PS50297">
    <property type="entry name" value="ANK_REP_REGION"/>
    <property type="match status" value="6"/>
</dbReference>
<feature type="repeat" description="ANK" evidence="3">
    <location>
        <begin position="893"/>
        <end position="925"/>
    </location>
</feature>
<dbReference type="Pfam" id="PF12796">
    <property type="entry name" value="Ank_2"/>
    <property type="match status" value="4"/>
</dbReference>
<organism evidence="5 6">
    <name type="scientific">Paraconiothyrium brasiliense</name>
    <dbReference type="NCBI Taxonomy" id="300254"/>
    <lineage>
        <taxon>Eukaryota</taxon>
        <taxon>Fungi</taxon>
        <taxon>Dikarya</taxon>
        <taxon>Ascomycota</taxon>
        <taxon>Pezizomycotina</taxon>
        <taxon>Dothideomycetes</taxon>
        <taxon>Pleosporomycetidae</taxon>
        <taxon>Pleosporales</taxon>
        <taxon>Massarineae</taxon>
        <taxon>Didymosphaeriaceae</taxon>
        <taxon>Paraconiothyrium</taxon>
    </lineage>
</organism>
<dbReference type="InterPro" id="IPR002110">
    <property type="entry name" value="Ankyrin_rpt"/>
</dbReference>
<protein>
    <recommendedName>
        <fullName evidence="7">Ankyrin</fullName>
    </recommendedName>
</protein>
<dbReference type="EMBL" id="JAKJXO020000001">
    <property type="protein sequence ID" value="KAL1612887.1"/>
    <property type="molecule type" value="Genomic_DNA"/>
</dbReference>
<feature type="region of interest" description="Disordered" evidence="4">
    <location>
        <begin position="962"/>
        <end position="1032"/>
    </location>
</feature>
<gene>
    <name evidence="5" type="ORF">SLS60_001117</name>
</gene>
<feature type="region of interest" description="Disordered" evidence="4">
    <location>
        <begin position="1044"/>
        <end position="1113"/>
    </location>
</feature>
<evidence type="ECO:0000313" key="5">
    <source>
        <dbReference type="EMBL" id="KAL1612887.1"/>
    </source>
</evidence>
<dbReference type="Pfam" id="PF13637">
    <property type="entry name" value="Ank_4"/>
    <property type="match status" value="1"/>
</dbReference>
<reference evidence="5 6" key="1">
    <citation type="submission" date="2024-02" db="EMBL/GenBank/DDBJ databases">
        <title>De novo assembly and annotation of 12 fungi associated with fruit tree decline syndrome in Ontario, Canada.</title>
        <authorList>
            <person name="Sulman M."/>
            <person name="Ellouze W."/>
            <person name="Ilyukhin E."/>
        </authorList>
    </citation>
    <scope>NUCLEOTIDE SEQUENCE [LARGE SCALE GENOMIC DNA]</scope>
    <source>
        <strain evidence="5 6">M42-189</strain>
    </source>
</reference>
<comment type="caution">
    <text evidence="5">The sequence shown here is derived from an EMBL/GenBank/DDBJ whole genome shotgun (WGS) entry which is preliminary data.</text>
</comment>
<dbReference type="Proteomes" id="UP001521785">
    <property type="component" value="Unassembled WGS sequence"/>
</dbReference>